<evidence type="ECO:0000256" key="11">
    <source>
        <dbReference type="RuleBase" id="RU000682"/>
    </source>
</evidence>
<feature type="compositionally biased region" description="Basic and acidic residues" evidence="12">
    <location>
        <begin position="31"/>
        <end position="41"/>
    </location>
</feature>
<evidence type="ECO:0000256" key="10">
    <source>
        <dbReference type="PROSITE-ProRule" id="PRU00108"/>
    </source>
</evidence>
<dbReference type="InterPro" id="IPR050394">
    <property type="entry name" value="Homeobox_NK-like"/>
</dbReference>
<evidence type="ECO:0000256" key="7">
    <source>
        <dbReference type="ARBA" id="ARBA00023155"/>
    </source>
</evidence>
<reference evidence="15" key="1">
    <citation type="journal article" date="2004" name="Nature">
        <title>Genome duplication in the teleost fish Tetraodon nigroviridis reveals the early vertebrate proto-karyotype.</title>
        <authorList>
            <person name="Jaillon O."/>
            <person name="Aury J.-M."/>
            <person name="Brunet F."/>
            <person name="Petit J.-L."/>
            <person name="Stange-Thomann N."/>
            <person name="Mauceli E."/>
            <person name="Bouneau L."/>
            <person name="Fischer C."/>
            <person name="Ozouf-Costaz C."/>
            <person name="Bernot A."/>
            <person name="Nicaud S."/>
            <person name="Jaffe D."/>
            <person name="Fisher S."/>
            <person name="Lutfalla G."/>
            <person name="Dossat C."/>
            <person name="Segurens B."/>
            <person name="Dasilva C."/>
            <person name="Salanoubat M."/>
            <person name="Levy M."/>
            <person name="Boudet N."/>
            <person name="Castellano S."/>
            <person name="Anthouard V."/>
            <person name="Jubin C."/>
            <person name="Castelli V."/>
            <person name="Katinka M."/>
            <person name="Vacherie B."/>
            <person name="Biemont C."/>
            <person name="Skalli Z."/>
            <person name="Cattolico L."/>
            <person name="Poulain J."/>
            <person name="De Berardinis V."/>
            <person name="Cruaud C."/>
            <person name="Duprat S."/>
            <person name="Brottier P."/>
            <person name="Coutanceau J.-P."/>
            <person name="Gouzy J."/>
            <person name="Parra G."/>
            <person name="Lardier G."/>
            <person name="Chapple C."/>
            <person name="McKernan K.J."/>
            <person name="McEwan P."/>
            <person name="Bosak S."/>
            <person name="Kellis M."/>
            <person name="Volff J.-N."/>
            <person name="Guigo R."/>
            <person name="Zody M.C."/>
            <person name="Mesirov J."/>
            <person name="Lindblad-Toh K."/>
            <person name="Birren B."/>
            <person name="Nusbaum C."/>
            <person name="Kahn D."/>
            <person name="Robinson-Rechavi M."/>
            <person name="Laudet V."/>
            <person name="Schachter V."/>
            <person name="Quetier F."/>
            <person name="Saurin W."/>
            <person name="Scarpelli C."/>
            <person name="Wincker P."/>
            <person name="Lander E.S."/>
            <person name="Weissenbach J."/>
            <person name="Roest Crollius H."/>
        </authorList>
    </citation>
    <scope>NUCLEOTIDE SEQUENCE [LARGE SCALE GENOMIC DNA]</scope>
</reference>
<dbReference type="AlphaFoldDB" id="H3CZQ3"/>
<dbReference type="GeneTree" id="ENSGT00940000161610"/>
<evidence type="ECO:0000256" key="6">
    <source>
        <dbReference type="ARBA" id="ARBA00023125"/>
    </source>
</evidence>
<dbReference type="SUPFAM" id="SSF46689">
    <property type="entry name" value="Homeodomain-like"/>
    <property type="match status" value="1"/>
</dbReference>
<feature type="region of interest" description="Disordered" evidence="12">
    <location>
        <begin position="1"/>
        <end position="64"/>
    </location>
</feature>
<dbReference type="GO" id="GO:0030154">
    <property type="term" value="P:cell differentiation"/>
    <property type="evidence" value="ECO:0007669"/>
    <property type="project" value="TreeGrafter"/>
</dbReference>
<organism evidence="14 15">
    <name type="scientific">Tetraodon nigroviridis</name>
    <name type="common">Spotted green pufferfish</name>
    <name type="synonym">Chelonodon nigroviridis</name>
    <dbReference type="NCBI Taxonomy" id="99883"/>
    <lineage>
        <taxon>Eukaryota</taxon>
        <taxon>Metazoa</taxon>
        <taxon>Chordata</taxon>
        <taxon>Craniata</taxon>
        <taxon>Vertebrata</taxon>
        <taxon>Euteleostomi</taxon>
        <taxon>Actinopterygii</taxon>
        <taxon>Neopterygii</taxon>
        <taxon>Teleostei</taxon>
        <taxon>Neoteleostei</taxon>
        <taxon>Acanthomorphata</taxon>
        <taxon>Eupercaria</taxon>
        <taxon>Tetraodontiformes</taxon>
        <taxon>Tetradontoidea</taxon>
        <taxon>Tetraodontidae</taxon>
        <taxon>Tetraodon</taxon>
    </lineage>
</organism>
<dbReference type="Gene3D" id="1.10.10.60">
    <property type="entry name" value="Homeodomain-like"/>
    <property type="match status" value="1"/>
</dbReference>
<keyword evidence="6 10" id="KW-0238">DNA-binding</keyword>
<dbReference type="PANTHER" id="PTHR24340">
    <property type="entry name" value="HOMEOBOX PROTEIN NKX"/>
    <property type="match status" value="1"/>
</dbReference>
<dbReference type="Pfam" id="PF00046">
    <property type="entry name" value="Homeodomain"/>
    <property type="match status" value="1"/>
</dbReference>
<name>H3CZQ3_TETNG</name>
<evidence type="ECO:0000256" key="12">
    <source>
        <dbReference type="SAM" id="MobiDB-lite"/>
    </source>
</evidence>
<evidence type="ECO:0000256" key="5">
    <source>
        <dbReference type="ARBA" id="ARBA00023015"/>
    </source>
</evidence>
<comment type="function">
    <text evidence="1">Sequence-specific transcription factor which is part of a developmental regulatory system that provides cells with specific positional identities on the anterior-posterior axis.</text>
</comment>
<dbReference type="GO" id="GO:0000978">
    <property type="term" value="F:RNA polymerase II cis-regulatory region sequence-specific DNA binding"/>
    <property type="evidence" value="ECO:0007669"/>
    <property type="project" value="TreeGrafter"/>
</dbReference>
<evidence type="ECO:0000256" key="9">
    <source>
        <dbReference type="ARBA" id="ARBA00023242"/>
    </source>
</evidence>
<accession>H3CZQ3</accession>
<dbReference type="CDD" id="cd00086">
    <property type="entry name" value="homeodomain"/>
    <property type="match status" value="1"/>
</dbReference>
<dbReference type="PANTHER" id="PTHR24340:SF82">
    <property type="entry name" value="HOMEOBOX PROTEIN VND"/>
    <property type="match status" value="1"/>
</dbReference>
<proteinExistence type="inferred from homology"/>
<evidence type="ECO:0000256" key="8">
    <source>
        <dbReference type="ARBA" id="ARBA00023163"/>
    </source>
</evidence>
<dbReference type="GO" id="GO:0000981">
    <property type="term" value="F:DNA-binding transcription factor activity, RNA polymerase II-specific"/>
    <property type="evidence" value="ECO:0007669"/>
    <property type="project" value="InterPro"/>
</dbReference>
<dbReference type="SMART" id="SM00389">
    <property type="entry name" value="HOX"/>
    <property type="match status" value="1"/>
</dbReference>
<feature type="DNA-binding region" description="Homeobox" evidence="10">
    <location>
        <begin position="126"/>
        <end position="185"/>
    </location>
</feature>
<dbReference type="InterPro" id="IPR020479">
    <property type="entry name" value="HD_metazoa"/>
</dbReference>
<dbReference type="OMA" id="LHVCPPR"/>
<reference evidence="14" key="2">
    <citation type="submission" date="2025-08" db="UniProtKB">
        <authorList>
            <consortium name="Ensembl"/>
        </authorList>
    </citation>
    <scope>IDENTIFICATION</scope>
</reference>
<evidence type="ECO:0000259" key="13">
    <source>
        <dbReference type="PROSITE" id="PS50071"/>
    </source>
</evidence>
<keyword evidence="9 10" id="KW-0539">Nucleus</keyword>
<protein>
    <submittedName>
        <fullName evidence="14">NK2 homeobox 8</fullName>
    </submittedName>
</protein>
<dbReference type="GO" id="GO:0005634">
    <property type="term" value="C:nucleus"/>
    <property type="evidence" value="ECO:0007669"/>
    <property type="project" value="UniProtKB-SubCell"/>
</dbReference>
<comment type="subcellular location">
    <subcellularLocation>
        <location evidence="2 10 11">Nucleus</location>
    </subcellularLocation>
</comment>
<dbReference type="PRINTS" id="PR00024">
    <property type="entry name" value="HOMEOBOX"/>
</dbReference>
<evidence type="ECO:0000313" key="14">
    <source>
        <dbReference type="Ensembl" id="ENSTNIP00000013739.1"/>
    </source>
</evidence>
<dbReference type="InParanoid" id="H3CZQ3"/>
<dbReference type="STRING" id="99883.ENSTNIP00000013739"/>
<evidence type="ECO:0000256" key="2">
    <source>
        <dbReference type="ARBA" id="ARBA00004123"/>
    </source>
</evidence>
<feature type="domain" description="Homeobox" evidence="13">
    <location>
        <begin position="124"/>
        <end position="184"/>
    </location>
</feature>
<dbReference type="Proteomes" id="UP000007303">
    <property type="component" value="Unassembled WGS sequence"/>
</dbReference>
<evidence type="ECO:0000256" key="1">
    <source>
        <dbReference type="ARBA" id="ARBA00003263"/>
    </source>
</evidence>
<dbReference type="InterPro" id="IPR009057">
    <property type="entry name" value="Homeodomain-like_sf"/>
</dbReference>
<dbReference type="PROSITE" id="PS50071">
    <property type="entry name" value="HOMEOBOX_2"/>
    <property type="match status" value="1"/>
</dbReference>
<dbReference type="HOGENOM" id="CLU_049543_0_2_1"/>
<dbReference type="FunFam" id="1.10.10.60:FF:000101">
    <property type="entry name" value="NK2 homeobox 8"/>
    <property type="match status" value="1"/>
</dbReference>
<evidence type="ECO:0000256" key="4">
    <source>
        <dbReference type="ARBA" id="ARBA00022473"/>
    </source>
</evidence>
<keyword evidence="8" id="KW-0804">Transcription</keyword>
<reference evidence="14" key="3">
    <citation type="submission" date="2025-09" db="UniProtKB">
        <authorList>
            <consortium name="Ensembl"/>
        </authorList>
    </citation>
    <scope>IDENTIFICATION</scope>
</reference>
<dbReference type="Ensembl" id="ENSTNIT00000013933.1">
    <property type="protein sequence ID" value="ENSTNIP00000013739.1"/>
    <property type="gene ID" value="ENSTNIG00000010813.1"/>
</dbReference>
<keyword evidence="15" id="KW-1185">Reference proteome</keyword>
<dbReference type="InterPro" id="IPR001356">
    <property type="entry name" value="HD"/>
</dbReference>
<evidence type="ECO:0000256" key="3">
    <source>
        <dbReference type="ARBA" id="ARBA00005661"/>
    </source>
</evidence>
<sequence>ARVMSAKSGFSVRDILDMPDQGGGAGSGTRGPEERREEAQEVRPPGPRSAERDRWSRGSGNLPVSGMPDGGIARWLSLLHVCPPRVIGLPPCLPAVRGGALEPPRQRGPPGLCAEGAPAAAQRSRGRRSRVLFSKAQTSELERRFRQQRYLSAPEREHLAGVLRLTPNQVKIWFQNHRYKMKRARGEPSPDALQLPPRPVALPILVRDGK</sequence>
<keyword evidence="5" id="KW-0805">Transcription regulation</keyword>
<dbReference type="InterPro" id="IPR017970">
    <property type="entry name" value="Homeobox_CS"/>
</dbReference>
<comment type="similarity">
    <text evidence="3">Belongs to the NK-2 homeobox family.</text>
</comment>
<keyword evidence="4" id="KW-0217">Developmental protein</keyword>
<keyword evidence="7 10" id="KW-0371">Homeobox</keyword>
<evidence type="ECO:0000313" key="15">
    <source>
        <dbReference type="Proteomes" id="UP000007303"/>
    </source>
</evidence>
<dbReference type="PROSITE" id="PS00027">
    <property type="entry name" value="HOMEOBOX_1"/>
    <property type="match status" value="1"/>
</dbReference>